<name>A0ABW9HHA1_9ACTN</name>
<dbReference type="Proteomes" id="UP001631957">
    <property type="component" value="Unassembled WGS sequence"/>
</dbReference>
<dbReference type="EMBL" id="JBJVNI010000001">
    <property type="protein sequence ID" value="MFM9607191.1"/>
    <property type="molecule type" value="Genomic_DNA"/>
</dbReference>
<evidence type="ECO:0000259" key="1">
    <source>
        <dbReference type="PROSITE" id="PS50075"/>
    </source>
</evidence>
<gene>
    <name evidence="2" type="ORF">ACKI18_00535</name>
</gene>
<dbReference type="Gene3D" id="1.10.1200.10">
    <property type="entry name" value="ACP-like"/>
    <property type="match status" value="1"/>
</dbReference>
<evidence type="ECO:0000313" key="2">
    <source>
        <dbReference type="EMBL" id="MFM9607191.1"/>
    </source>
</evidence>
<dbReference type="PROSITE" id="PS50075">
    <property type="entry name" value="CARRIER"/>
    <property type="match status" value="1"/>
</dbReference>
<sequence>MTEILHHGRHETMDRAGLIRDLHEIAAGMTKGEHRPAPQEGDASLVDQYGFSSLDALEYLLILEEKFDVVFEDEDLTEETLFSIEGLATYILQQKVGESRTLT</sequence>
<accession>A0ABW9HHA1</accession>
<proteinExistence type="predicted"/>
<dbReference type="Pfam" id="PF00550">
    <property type="entry name" value="PP-binding"/>
    <property type="match status" value="1"/>
</dbReference>
<protein>
    <submittedName>
        <fullName evidence="2">Acyl carrier protein</fullName>
    </submittedName>
</protein>
<dbReference type="RefSeq" id="WP_133258154.1">
    <property type="nucleotide sequence ID" value="NZ_JBJVNI010000001.1"/>
</dbReference>
<feature type="domain" description="Carrier" evidence="1">
    <location>
        <begin position="13"/>
        <end position="95"/>
    </location>
</feature>
<dbReference type="InterPro" id="IPR036736">
    <property type="entry name" value="ACP-like_sf"/>
</dbReference>
<dbReference type="SUPFAM" id="SSF47336">
    <property type="entry name" value="ACP-like"/>
    <property type="match status" value="1"/>
</dbReference>
<keyword evidence="3" id="KW-1185">Reference proteome</keyword>
<evidence type="ECO:0000313" key="3">
    <source>
        <dbReference type="Proteomes" id="UP001631957"/>
    </source>
</evidence>
<dbReference type="InterPro" id="IPR009081">
    <property type="entry name" value="PP-bd_ACP"/>
</dbReference>
<reference evidence="2 3" key="1">
    <citation type="submission" date="2024-12" db="EMBL/GenBank/DDBJ databases">
        <title>Forecasting of Potato common scab and diversities of Pathogenic streptomyces spp. in china.</title>
        <authorList>
            <person name="Handique U."/>
            <person name="Wu J."/>
        </authorList>
    </citation>
    <scope>NUCLEOTIDE SEQUENCE [LARGE SCALE GENOMIC DNA]</scope>
    <source>
        <strain evidence="2 3">ZRIMU1530</strain>
    </source>
</reference>
<comment type="caution">
    <text evidence="2">The sequence shown here is derived from an EMBL/GenBank/DDBJ whole genome shotgun (WGS) entry which is preliminary data.</text>
</comment>
<organism evidence="2 3">
    <name type="scientific">Streptomyces niveiscabiei</name>
    <dbReference type="NCBI Taxonomy" id="164115"/>
    <lineage>
        <taxon>Bacteria</taxon>
        <taxon>Bacillati</taxon>
        <taxon>Actinomycetota</taxon>
        <taxon>Actinomycetes</taxon>
        <taxon>Kitasatosporales</taxon>
        <taxon>Streptomycetaceae</taxon>
        <taxon>Streptomyces</taxon>
    </lineage>
</organism>